<accession>A0A176RUM1</accession>
<dbReference type="Gene3D" id="1.10.1160.10">
    <property type="entry name" value="Glutamyl-trna Synthetase, Domain 2"/>
    <property type="match status" value="1"/>
</dbReference>
<keyword evidence="3" id="KW-1185">Reference proteome</keyword>
<name>A0A176RUM1_9GAMM</name>
<sequence length="38" mass="4211">MGHDGAPLSKRNGSQSIQDLRQNGWLAEGVVNYLARRD</sequence>
<evidence type="ECO:0000256" key="1">
    <source>
        <dbReference type="ARBA" id="ARBA00022917"/>
    </source>
</evidence>
<dbReference type="GO" id="GO:0006412">
    <property type="term" value="P:translation"/>
    <property type="evidence" value="ECO:0007669"/>
    <property type="project" value="UniProtKB-KW"/>
</dbReference>
<dbReference type="AlphaFoldDB" id="A0A176RUM1"/>
<dbReference type="InterPro" id="IPR020061">
    <property type="entry name" value="Glu_tRNA_lig_a-bdl"/>
</dbReference>
<protein>
    <submittedName>
        <fullName evidence="2">Uncharacterized protein</fullName>
    </submittedName>
</protein>
<dbReference type="Proteomes" id="UP000076962">
    <property type="component" value="Unassembled WGS sequence"/>
</dbReference>
<dbReference type="EMBL" id="LUTY01002799">
    <property type="protein sequence ID" value="OAD19444.1"/>
    <property type="molecule type" value="Genomic_DNA"/>
</dbReference>
<evidence type="ECO:0000313" key="3">
    <source>
        <dbReference type="Proteomes" id="UP000076962"/>
    </source>
</evidence>
<gene>
    <name evidence="2" type="ORF">THIOM_004921</name>
</gene>
<dbReference type="GO" id="GO:0005524">
    <property type="term" value="F:ATP binding"/>
    <property type="evidence" value="ECO:0007669"/>
    <property type="project" value="InterPro"/>
</dbReference>
<reference evidence="2 3" key="1">
    <citation type="submission" date="2016-05" db="EMBL/GenBank/DDBJ databases">
        <title>Single-cell genome of chain-forming Candidatus Thiomargarita nelsonii and comparison to other large sulfur-oxidizing bacteria.</title>
        <authorList>
            <person name="Winkel M."/>
            <person name="Salman V."/>
            <person name="Woyke T."/>
            <person name="Schulz-Vogt H."/>
            <person name="Richter M."/>
            <person name="Flood B."/>
            <person name="Bailey J."/>
            <person name="Amann R."/>
            <person name="Mussmann M."/>
        </authorList>
    </citation>
    <scope>NUCLEOTIDE SEQUENCE [LARGE SCALE GENOMIC DNA]</scope>
    <source>
        <strain evidence="2 3">THI036</strain>
    </source>
</reference>
<proteinExistence type="predicted"/>
<organism evidence="2 3">
    <name type="scientific">Candidatus Thiomargarita nelsonii</name>
    <dbReference type="NCBI Taxonomy" id="1003181"/>
    <lineage>
        <taxon>Bacteria</taxon>
        <taxon>Pseudomonadati</taxon>
        <taxon>Pseudomonadota</taxon>
        <taxon>Gammaproteobacteria</taxon>
        <taxon>Thiotrichales</taxon>
        <taxon>Thiotrichaceae</taxon>
        <taxon>Thiomargarita</taxon>
    </lineage>
</organism>
<evidence type="ECO:0000313" key="2">
    <source>
        <dbReference type="EMBL" id="OAD19444.1"/>
    </source>
</evidence>
<keyword evidence="1" id="KW-0648">Protein biosynthesis</keyword>
<comment type="caution">
    <text evidence="2">The sequence shown here is derived from an EMBL/GenBank/DDBJ whole genome shotgun (WGS) entry which is preliminary data.</text>
</comment>